<gene>
    <name evidence="1" type="ORF">DS031_01595</name>
</gene>
<protein>
    <submittedName>
        <fullName evidence="1">Uncharacterized protein</fullName>
    </submittedName>
</protein>
<accession>A0A366Y0V9</accession>
<dbReference type="AlphaFoldDB" id="A0A366Y0V9"/>
<dbReference type="Proteomes" id="UP000253314">
    <property type="component" value="Unassembled WGS sequence"/>
</dbReference>
<dbReference type="RefSeq" id="WP_113804172.1">
    <property type="nucleotide sequence ID" value="NZ_QOCW01000001.1"/>
</dbReference>
<evidence type="ECO:0000313" key="1">
    <source>
        <dbReference type="EMBL" id="RBW71468.1"/>
    </source>
</evidence>
<proteinExistence type="predicted"/>
<name>A0A366Y0V9_9BACI</name>
<reference evidence="1 2" key="1">
    <citation type="submission" date="2018-07" db="EMBL/GenBank/DDBJ databases">
        <title>Lottiidibacillus patelloidae gen. nov., sp. nov., isolated from the intestinal tract of a marine limpet and the reclassification of B. taeanensis BH030017T, B. algicola KMM 3737T and B. hwajinpoensis SW-72T as genus Lottiidibacillus.</title>
        <authorList>
            <person name="Liu R."/>
            <person name="Huang Z."/>
        </authorList>
    </citation>
    <scope>NUCLEOTIDE SEQUENCE [LARGE SCALE GENOMIC DNA]</scope>
    <source>
        <strain evidence="1 2">BH030017</strain>
    </source>
</reference>
<keyword evidence="2" id="KW-1185">Reference proteome</keyword>
<sequence>MSYLFKLDKRLGIPLPSLIKEWNKYSKETQAVILLEWEQIRGKIPDRIHLLEKEINIKQAQLEVEEDFKHSCLLNFEIAELASIINDLWIWFRTRQDVSSKIHQ</sequence>
<evidence type="ECO:0000313" key="2">
    <source>
        <dbReference type="Proteomes" id="UP000253314"/>
    </source>
</evidence>
<dbReference type="OrthoDB" id="2989999at2"/>
<organism evidence="1 2">
    <name type="scientific">Bacillus taeanensis</name>
    <dbReference type="NCBI Taxonomy" id="273032"/>
    <lineage>
        <taxon>Bacteria</taxon>
        <taxon>Bacillati</taxon>
        <taxon>Bacillota</taxon>
        <taxon>Bacilli</taxon>
        <taxon>Bacillales</taxon>
        <taxon>Bacillaceae</taxon>
        <taxon>Bacillus</taxon>
    </lineage>
</organism>
<comment type="caution">
    <text evidence="1">The sequence shown here is derived from an EMBL/GenBank/DDBJ whole genome shotgun (WGS) entry which is preliminary data.</text>
</comment>
<dbReference type="EMBL" id="QOCW01000001">
    <property type="protein sequence ID" value="RBW71468.1"/>
    <property type="molecule type" value="Genomic_DNA"/>
</dbReference>